<evidence type="ECO:0000313" key="4">
    <source>
        <dbReference type="Proteomes" id="UP000011058"/>
    </source>
</evidence>
<dbReference type="OrthoDB" id="5379939at2"/>
<dbReference type="PATRIC" id="fig|1166018.3.peg.1260"/>
<dbReference type="EC" id="3.4.21.-" evidence="3"/>
<dbReference type="PANTHER" id="PTHR32060">
    <property type="entry name" value="TAIL-SPECIFIC PROTEASE"/>
    <property type="match status" value="1"/>
</dbReference>
<protein>
    <submittedName>
        <fullName evidence="3">Peptidase S41</fullName>
        <ecNumber evidence="3">3.4.21.-</ecNumber>
    </submittedName>
</protein>
<dbReference type="AlphaFoldDB" id="I0KDU9"/>
<dbReference type="InterPro" id="IPR029045">
    <property type="entry name" value="ClpP/crotonase-like_dom_sf"/>
</dbReference>
<dbReference type="STRING" id="1166018.FAES_4303"/>
<dbReference type="KEGG" id="fae:FAES_4303"/>
<gene>
    <name evidence="3" type="ORF">FAES_4303</name>
</gene>
<dbReference type="GO" id="GO:0030288">
    <property type="term" value="C:outer membrane-bounded periplasmic space"/>
    <property type="evidence" value="ECO:0007669"/>
    <property type="project" value="TreeGrafter"/>
</dbReference>
<dbReference type="GO" id="GO:0007165">
    <property type="term" value="P:signal transduction"/>
    <property type="evidence" value="ECO:0007669"/>
    <property type="project" value="TreeGrafter"/>
</dbReference>
<name>I0KDU9_9BACT</name>
<evidence type="ECO:0000259" key="2">
    <source>
        <dbReference type="SMART" id="SM00245"/>
    </source>
</evidence>
<dbReference type="PANTHER" id="PTHR32060:SF30">
    <property type="entry name" value="CARBOXY-TERMINAL PROCESSING PROTEASE CTPA"/>
    <property type="match status" value="1"/>
</dbReference>
<keyword evidence="3" id="KW-0378">Hydrolase</keyword>
<feature type="domain" description="Tail specific protease" evidence="2">
    <location>
        <begin position="335"/>
        <end position="536"/>
    </location>
</feature>
<dbReference type="Proteomes" id="UP000011058">
    <property type="component" value="Chromosome"/>
</dbReference>
<dbReference type="HOGENOM" id="CLU_022422_0_0_10"/>
<dbReference type="SMART" id="SM00245">
    <property type="entry name" value="TSPc"/>
    <property type="match status" value="1"/>
</dbReference>
<dbReference type="eggNOG" id="COG0793">
    <property type="taxonomic scope" value="Bacteria"/>
</dbReference>
<feature type="signal peptide" evidence="1">
    <location>
        <begin position="1"/>
        <end position="18"/>
    </location>
</feature>
<proteinExistence type="predicted"/>
<evidence type="ECO:0000313" key="3">
    <source>
        <dbReference type="EMBL" id="CCH02302.1"/>
    </source>
</evidence>
<organism evidence="3 4">
    <name type="scientific">Fibrella aestuarina BUZ 2</name>
    <dbReference type="NCBI Taxonomy" id="1166018"/>
    <lineage>
        <taxon>Bacteria</taxon>
        <taxon>Pseudomonadati</taxon>
        <taxon>Bacteroidota</taxon>
        <taxon>Cytophagia</taxon>
        <taxon>Cytophagales</taxon>
        <taxon>Spirosomataceae</taxon>
        <taxon>Fibrella</taxon>
    </lineage>
</organism>
<dbReference type="InterPro" id="IPR005151">
    <property type="entry name" value="Tail-specific_protease"/>
</dbReference>
<dbReference type="GO" id="GO:0008236">
    <property type="term" value="F:serine-type peptidase activity"/>
    <property type="evidence" value="ECO:0007669"/>
    <property type="project" value="InterPro"/>
</dbReference>
<dbReference type="EMBL" id="HE796683">
    <property type="protein sequence ID" value="CCH02302.1"/>
    <property type="molecule type" value="Genomic_DNA"/>
</dbReference>
<accession>I0KDU9</accession>
<dbReference type="SUPFAM" id="SSF52096">
    <property type="entry name" value="ClpP/crotonase"/>
    <property type="match status" value="1"/>
</dbReference>
<dbReference type="CDD" id="cd07562">
    <property type="entry name" value="Peptidase_S41_TRI"/>
    <property type="match status" value="1"/>
</dbReference>
<dbReference type="GO" id="GO:0004175">
    <property type="term" value="F:endopeptidase activity"/>
    <property type="evidence" value="ECO:0007669"/>
    <property type="project" value="TreeGrafter"/>
</dbReference>
<dbReference type="GO" id="GO:0006508">
    <property type="term" value="P:proteolysis"/>
    <property type="evidence" value="ECO:0007669"/>
    <property type="project" value="InterPro"/>
</dbReference>
<dbReference type="RefSeq" id="WP_015333401.1">
    <property type="nucleotide sequence ID" value="NC_020054.1"/>
</dbReference>
<keyword evidence="1" id="KW-0732">Signal</keyword>
<dbReference type="Gene3D" id="3.90.226.10">
    <property type="entry name" value="2-enoyl-CoA Hydratase, Chain A, domain 1"/>
    <property type="match status" value="1"/>
</dbReference>
<feature type="chain" id="PRO_5003630098" evidence="1">
    <location>
        <begin position="19"/>
        <end position="565"/>
    </location>
</feature>
<keyword evidence="4" id="KW-1185">Reference proteome</keyword>
<evidence type="ECO:0000256" key="1">
    <source>
        <dbReference type="SAM" id="SignalP"/>
    </source>
</evidence>
<reference evidence="3 4" key="1">
    <citation type="journal article" date="2012" name="J. Bacteriol.">
        <title>Genome Sequence of Fibrella aestuarina BUZ 2T, a Filamentous Marine Bacterium.</title>
        <authorList>
            <person name="Filippini M."/>
            <person name="Qi W."/>
            <person name="Blom J."/>
            <person name="Goesmann A."/>
            <person name="Smits T.H."/>
            <person name="Bagheri H.C."/>
        </authorList>
    </citation>
    <scope>NUCLEOTIDE SEQUENCE [LARGE SCALE GENOMIC DNA]</scope>
    <source>
        <strain evidence="4">BUZ 2T</strain>
    </source>
</reference>
<dbReference type="Pfam" id="PF03572">
    <property type="entry name" value="Peptidase_S41"/>
    <property type="match status" value="1"/>
</dbReference>
<sequence>MRTLFIVCLFLVSASSRAQPLTDTQKLASLAKLWGFLKYYHPAVAPGKRDWDQQLMALLPAVQQAADKQALSAVYGQLLDELGPVKSCRNCPVSESGQRNLDLAFLSDSLVFTPDLQGRLTYLIANRYQGKPYYVQQPAPQSGFALSFDNEKLYENLHQPGRGTAAEPCRLLALFRYWNVIQYFFPYKYAVDGSWNDVLTDLIPVFRQATTEEAYQGALYQLTSRINDSHAFMQNVDKTRCLRCEWGKLWLPFEATFLDRQLVVTRRFNDSLNVPTVVTAGTVIHAIDGEPIPARVERLRPFIAASNEGALLRDLRWLIGVGTNPEARLTIRHNGRDTVVLVPRYPYPKLGRAIAAASTAQQYPVSQWLADSVGYVNMGKLTTPQVDSVMQPLQAARALLVDLRNYPKGTLWLISRYLTDEPVPFVRFTRANLRFPGTFASEKPTRLPHLKGKAYRGKLIVLVDAETQSQAEFTAMAFRSVPGTLLVGSPTAGADGNIAWVPLPGGYRTAFSGIGVYYPDGRETQRVGIVPDVLVTPTPAGIRAGRDEVLERALQLIQRTDEPLR</sequence>